<gene>
    <name evidence="1" type="ORF">EZS27_026869</name>
</gene>
<accession>A0A5J4QT13</accession>
<evidence type="ECO:0000313" key="1">
    <source>
        <dbReference type="EMBL" id="KAA6323723.1"/>
    </source>
</evidence>
<dbReference type="AlphaFoldDB" id="A0A5J4QT13"/>
<dbReference type="EMBL" id="SNRY01002740">
    <property type="protein sequence ID" value="KAA6323723.1"/>
    <property type="molecule type" value="Genomic_DNA"/>
</dbReference>
<comment type="caution">
    <text evidence="1">The sequence shown here is derived from an EMBL/GenBank/DDBJ whole genome shotgun (WGS) entry which is preliminary data.</text>
</comment>
<name>A0A5J4QT13_9ZZZZ</name>
<protein>
    <submittedName>
        <fullName evidence="1">Uncharacterized protein</fullName>
    </submittedName>
</protein>
<proteinExistence type="predicted"/>
<sequence length="133" mass="15819">MKTNDINKFIDFSIEAFKFDDNEFYEELGISKNNYWDDKWKRIKQLKLKYIAQANKEKNENLLQIAMQKIQNILESTDESIKGSLAELIHTSSPQFQFRNIEKLDKNDLQELLTDLDVIKIIEDLEKMNNDNQ</sequence>
<organism evidence="1">
    <name type="scientific">termite gut metagenome</name>
    <dbReference type="NCBI Taxonomy" id="433724"/>
    <lineage>
        <taxon>unclassified sequences</taxon>
        <taxon>metagenomes</taxon>
        <taxon>organismal metagenomes</taxon>
    </lineage>
</organism>
<reference evidence="1" key="1">
    <citation type="submission" date="2019-03" db="EMBL/GenBank/DDBJ databases">
        <title>Single cell metagenomics reveals metabolic interactions within the superorganism composed of flagellate Streblomastix strix and complex community of Bacteroidetes bacteria on its surface.</title>
        <authorList>
            <person name="Treitli S.C."/>
            <person name="Kolisko M."/>
            <person name="Husnik F."/>
            <person name="Keeling P."/>
            <person name="Hampl V."/>
        </authorList>
    </citation>
    <scope>NUCLEOTIDE SEQUENCE</scope>
    <source>
        <strain evidence="1">STM</strain>
    </source>
</reference>